<dbReference type="AlphaFoldDB" id="A0A1V4ITA6"/>
<name>A0A1V4ITA6_9CLOT</name>
<organism evidence="2 3">
    <name type="scientific">Clostridium oryzae</name>
    <dbReference type="NCBI Taxonomy" id="1450648"/>
    <lineage>
        <taxon>Bacteria</taxon>
        <taxon>Bacillati</taxon>
        <taxon>Bacillota</taxon>
        <taxon>Clostridia</taxon>
        <taxon>Eubacteriales</taxon>
        <taxon>Clostridiaceae</taxon>
        <taxon>Clostridium</taxon>
    </lineage>
</organism>
<accession>A0A1V4ITA6</accession>
<keyword evidence="1" id="KW-1133">Transmembrane helix</keyword>
<comment type="caution">
    <text evidence="2">The sequence shown here is derived from an EMBL/GenBank/DDBJ whole genome shotgun (WGS) entry which is preliminary data.</text>
</comment>
<evidence type="ECO:0000313" key="3">
    <source>
        <dbReference type="Proteomes" id="UP000190080"/>
    </source>
</evidence>
<dbReference type="EMBL" id="MZGV01000011">
    <property type="protein sequence ID" value="OPJ63050.1"/>
    <property type="molecule type" value="Genomic_DNA"/>
</dbReference>
<evidence type="ECO:0000256" key="1">
    <source>
        <dbReference type="SAM" id="Phobius"/>
    </source>
</evidence>
<protein>
    <submittedName>
        <fullName evidence="2">Uncharacterized protein</fullName>
    </submittedName>
</protein>
<keyword evidence="3" id="KW-1185">Reference proteome</keyword>
<proteinExistence type="predicted"/>
<dbReference type="RefSeq" id="WP_278335302.1">
    <property type="nucleotide sequence ID" value="NZ_MZGV01000011.1"/>
</dbReference>
<reference evidence="2 3" key="1">
    <citation type="submission" date="2017-03" db="EMBL/GenBank/DDBJ databases">
        <title>Genome sequence of Clostridium oryzae DSM 28571.</title>
        <authorList>
            <person name="Poehlein A."/>
            <person name="Daniel R."/>
        </authorList>
    </citation>
    <scope>NUCLEOTIDE SEQUENCE [LARGE SCALE GENOMIC DNA]</scope>
    <source>
        <strain evidence="2 3">DSM 28571</strain>
    </source>
</reference>
<keyword evidence="1" id="KW-0472">Membrane</keyword>
<evidence type="ECO:0000313" key="2">
    <source>
        <dbReference type="EMBL" id="OPJ63050.1"/>
    </source>
</evidence>
<gene>
    <name evidence="2" type="ORF">CLORY_14160</name>
</gene>
<dbReference type="Proteomes" id="UP000190080">
    <property type="component" value="Unassembled WGS sequence"/>
</dbReference>
<dbReference type="STRING" id="1450648.CLORY_14160"/>
<feature type="transmembrane region" description="Helical" evidence="1">
    <location>
        <begin position="13"/>
        <end position="31"/>
    </location>
</feature>
<keyword evidence="1" id="KW-0812">Transmembrane</keyword>
<sequence>MNTIIRKELNSDLFFYFSWGYYYFSAGLWSYNKKAILSDEFIKP</sequence>